<keyword evidence="2" id="KW-1185">Reference proteome</keyword>
<dbReference type="GO" id="GO:0016747">
    <property type="term" value="F:acyltransferase activity, transferring groups other than amino-acyl groups"/>
    <property type="evidence" value="ECO:0007669"/>
    <property type="project" value="TreeGrafter"/>
</dbReference>
<dbReference type="PANTHER" id="PTHR48098">
    <property type="entry name" value="ENTEROCHELIN ESTERASE-RELATED"/>
    <property type="match status" value="1"/>
</dbReference>
<organism evidence="1 2">
    <name type="scientific">Enterococcus alcedinis</name>
    <dbReference type="NCBI Taxonomy" id="1274384"/>
    <lineage>
        <taxon>Bacteria</taxon>
        <taxon>Bacillati</taxon>
        <taxon>Bacillota</taxon>
        <taxon>Bacilli</taxon>
        <taxon>Lactobacillales</taxon>
        <taxon>Enterococcaceae</taxon>
        <taxon>Enterococcus</taxon>
    </lineage>
</organism>
<dbReference type="SUPFAM" id="SSF53474">
    <property type="entry name" value="alpha/beta-Hydrolases"/>
    <property type="match status" value="1"/>
</dbReference>
<reference evidence="1" key="2">
    <citation type="submission" date="2020-09" db="EMBL/GenBank/DDBJ databases">
        <authorList>
            <person name="Sun Q."/>
            <person name="Sedlacek I."/>
        </authorList>
    </citation>
    <scope>NUCLEOTIDE SEQUENCE</scope>
    <source>
        <strain evidence="1">CCM 8433</strain>
    </source>
</reference>
<dbReference type="Pfam" id="PF00756">
    <property type="entry name" value="Esterase"/>
    <property type="match status" value="1"/>
</dbReference>
<dbReference type="InterPro" id="IPR050583">
    <property type="entry name" value="Mycobacterial_A85_antigen"/>
</dbReference>
<gene>
    <name evidence="1" type="primary">xynC</name>
    <name evidence="1" type="ORF">GCM10011482_22120</name>
</gene>
<evidence type="ECO:0000313" key="2">
    <source>
        <dbReference type="Proteomes" id="UP000622610"/>
    </source>
</evidence>
<dbReference type="Proteomes" id="UP000622610">
    <property type="component" value="Unassembled WGS sequence"/>
</dbReference>
<dbReference type="EMBL" id="BMDT01000012">
    <property type="protein sequence ID" value="GGI66558.1"/>
    <property type="molecule type" value="Genomic_DNA"/>
</dbReference>
<dbReference type="AlphaFoldDB" id="A0A917N587"/>
<dbReference type="Gene3D" id="3.40.50.1820">
    <property type="entry name" value="alpha/beta hydrolase"/>
    <property type="match status" value="1"/>
</dbReference>
<dbReference type="RefSeq" id="WP_188368384.1">
    <property type="nucleotide sequence ID" value="NZ_BMDT01000012.1"/>
</dbReference>
<reference evidence="1" key="1">
    <citation type="journal article" date="2014" name="Int. J. Syst. Evol. Microbiol.">
        <title>Complete genome sequence of Corynebacterium casei LMG S-19264T (=DSM 44701T), isolated from a smear-ripened cheese.</title>
        <authorList>
            <consortium name="US DOE Joint Genome Institute (JGI-PGF)"/>
            <person name="Walter F."/>
            <person name="Albersmeier A."/>
            <person name="Kalinowski J."/>
            <person name="Ruckert C."/>
        </authorList>
    </citation>
    <scope>NUCLEOTIDE SEQUENCE</scope>
    <source>
        <strain evidence="1">CCM 8433</strain>
    </source>
</reference>
<proteinExistence type="predicted"/>
<name>A0A917N587_9ENTE</name>
<protein>
    <submittedName>
        <fullName evidence="1">Alpha-xylosidase</fullName>
    </submittedName>
</protein>
<accession>A0A917N587</accession>
<sequence>MSLVEVNFVSKKLFRAVTFTAIIPTEATQPLKTLYLLHGALGDHYDYLTGTRIKRWALEKNLAVIMPSGENQFYVDKPEQGEYYGAFVADELVEFTRKMFPLSDKKEDTFIAGLSMGGYGALVNGLKYHETFSRIGAFSPATFLKQVWSKDPETAGSGTFNAGFYDNVFGGIETIKGSDKDYYYLVEQLIKNKKVIPEIYLPIGTEDFLIESVREFHQFLQKKKIAITYIEDKGGHEWDFWDTYLKRFLEWLPLEDDVATLHSGNVTGE</sequence>
<dbReference type="PANTHER" id="PTHR48098:SF1">
    <property type="entry name" value="DIACYLGLYCEROL ACYLTRANSFERASE_MYCOLYLTRANSFERASE AG85A"/>
    <property type="match status" value="1"/>
</dbReference>
<evidence type="ECO:0000313" key="1">
    <source>
        <dbReference type="EMBL" id="GGI66558.1"/>
    </source>
</evidence>
<dbReference type="InterPro" id="IPR000801">
    <property type="entry name" value="Esterase-like"/>
</dbReference>
<comment type="caution">
    <text evidence="1">The sequence shown here is derived from an EMBL/GenBank/DDBJ whole genome shotgun (WGS) entry which is preliminary data.</text>
</comment>
<dbReference type="InterPro" id="IPR029058">
    <property type="entry name" value="AB_hydrolase_fold"/>
</dbReference>